<evidence type="ECO:0000313" key="1">
    <source>
        <dbReference type="EMBL" id="SDP39976.1"/>
    </source>
</evidence>
<gene>
    <name evidence="1" type="ORF">SAMN05660330_02652</name>
</gene>
<dbReference type="InterPro" id="IPR007446">
    <property type="entry name" value="PilP"/>
</dbReference>
<reference evidence="1 2" key="1">
    <citation type="submission" date="2016-10" db="EMBL/GenBank/DDBJ databases">
        <authorList>
            <person name="de Groot N.N."/>
        </authorList>
    </citation>
    <scope>NUCLEOTIDE SEQUENCE [LARGE SCALE GENOMIC DNA]</scope>
    <source>
        <strain evidence="1 2">DSM 12130</strain>
    </source>
</reference>
<dbReference type="OrthoDB" id="9788988at2"/>
<dbReference type="Proteomes" id="UP000199073">
    <property type="component" value="Unassembled WGS sequence"/>
</dbReference>
<dbReference type="AlphaFoldDB" id="A0A1H0SFN8"/>
<dbReference type="Pfam" id="PF04351">
    <property type="entry name" value="PilP"/>
    <property type="match status" value="1"/>
</dbReference>
<dbReference type="STRING" id="91360.SAMN05660330_02652"/>
<dbReference type="RefSeq" id="WP_092223599.1">
    <property type="nucleotide sequence ID" value="NZ_FNJI01000018.1"/>
</dbReference>
<keyword evidence="2" id="KW-1185">Reference proteome</keyword>
<dbReference type="EMBL" id="FNJI01000018">
    <property type="protein sequence ID" value="SDP39976.1"/>
    <property type="molecule type" value="Genomic_DNA"/>
</dbReference>
<proteinExistence type="predicted"/>
<organism evidence="1 2">
    <name type="scientific">Desulforhopalus singaporensis</name>
    <dbReference type="NCBI Taxonomy" id="91360"/>
    <lineage>
        <taxon>Bacteria</taxon>
        <taxon>Pseudomonadati</taxon>
        <taxon>Thermodesulfobacteriota</taxon>
        <taxon>Desulfobulbia</taxon>
        <taxon>Desulfobulbales</taxon>
        <taxon>Desulfocapsaceae</taxon>
        <taxon>Desulforhopalus</taxon>
    </lineage>
</organism>
<name>A0A1H0SFN8_9BACT</name>
<dbReference type="Gene3D" id="2.30.30.830">
    <property type="match status" value="1"/>
</dbReference>
<sequence length="181" mass="19700">MNTYKADIKGRIVTGCAVFLITLALQTGQLFCAVSGEEAGATQPTPAKIQPPAAQKELFKYALENRKDPFVPFITEKAASASKVNMNEIVDVEKPLTGMQLFEPGQLTLVALLSRGREDLAMVQDFTGKGYILKEGMKIGRRGVVKDIASNNVIIEETAVTRAGKKIITEVVMILKKEGEE</sequence>
<evidence type="ECO:0000313" key="2">
    <source>
        <dbReference type="Proteomes" id="UP000199073"/>
    </source>
</evidence>
<accession>A0A1H0SFN8</accession>
<protein>
    <submittedName>
        <fullName evidence="1">Type IV pilus assembly protein PilP</fullName>
    </submittedName>
</protein>